<protein>
    <submittedName>
        <fullName evidence="1">Uncharacterized protein</fullName>
    </submittedName>
</protein>
<reference evidence="1" key="1">
    <citation type="submission" date="2016-10" db="EMBL/GenBank/DDBJ databases">
        <title>Sequence of Gallionella enrichment culture.</title>
        <authorList>
            <person name="Poehlein A."/>
            <person name="Muehling M."/>
            <person name="Daniel R."/>
        </authorList>
    </citation>
    <scope>NUCLEOTIDE SEQUENCE</scope>
</reference>
<dbReference type="AlphaFoldDB" id="A0A1J5THR4"/>
<proteinExistence type="predicted"/>
<dbReference type="Pfam" id="PF20230">
    <property type="entry name" value="DUF6588"/>
    <property type="match status" value="1"/>
</dbReference>
<name>A0A1J5THR4_9ZZZZ</name>
<dbReference type="InterPro" id="IPR046495">
    <property type="entry name" value="DUF6588"/>
</dbReference>
<dbReference type="EMBL" id="MLJW01000015">
    <property type="protein sequence ID" value="OIR13252.1"/>
    <property type="molecule type" value="Genomic_DNA"/>
</dbReference>
<accession>A0A1J5THR4</accession>
<comment type="caution">
    <text evidence="1">The sequence shown here is derived from an EMBL/GenBank/DDBJ whole genome shotgun (WGS) entry which is preliminary data.</text>
</comment>
<sequence length="353" mass="38086">MKKITILLLIISGSVVVKAQDFGQIIAGSLPDANKYAGAYLKPFGEGEIYNLSRGWYSTARAHKFLGFDISINVQAAIVPTANQSFVFNNADYSTFKLHGGATSASLPTFVGSGTSTQQIDVTNTVNGQQVSTSFTAPTGIGDDFKKNISFVPVSVPLPVAQIGIGLFKHTDLKVRYFPKTSFSNVEIGVFGIAIQHEFSKYLPFIKKVPFLHLSALAGYSRIDANYKPKFDQNSSVQSTNAVAGYNISAFTLQGIASVKFSLLEIYTSLGYSTGKSDINLNGDYTITYNTGYPPPNDKVTAHQKDPVALSYTAGGITNTWGIRLNLTILKVYADYTFAKYNGVGVGIALALR</sequence>
<gene>
    <name evidence="1" type="ORF">GALL_56370</name>
</gene>
<evidence type="ECO:0000313" key="1">
    <source>
        <dbReference type="EMBL" id="OIR13252.1"/>
    </source>
</evidence>
<organism evidence="1">
    <name type="scientific">mine drainage metagenome</name>
    <dbReference type="NCBI Taxonomy" id="410659"/>
    <lineage>
        <taxon>unclassified sequences</taxon>
        <taxon>metagenomes</taxon>
        <taxon>ecological metagenomes</taxon>
    </lineage>
</organism>